<feature type="domain" description="Transcription factor CBF/NF-Y/archaeal histone" evidence="6">
    <location>
        <begin position="29"/>
        <end position="90"/>
    </location>
</feature>
<dbReference type="Gene3D" id="1.10.20.10">
    <property type="entry name" value="Histone, subunit A"/>
    <property type="match status" value="1"/>
</dbReference>
<dbReference type="PANTHER" id="PTHR11064">
    <property type="entry name" value="CCAAT-BINDING TRANSCRIPTION FACTOR-RELATED"/>
    <property type="match status" value="1"/>
</dbReference>
<protein>
    <recommendedName>
        <fullName evidence="6">Transcription factor CBF/NF-Y/archaeal histone domain-containing protein</fullName>
    </recommendedName>
</protein>
<dbReference type="PANTHER" id="PTHR11064:SF9">
    <property type="entry name" value="NUCLEAR TRANSCRIPTION FACTOR Y SUBUNIT BETA"/>
    <property type="match status" value="1"/>
</dbReference>
<dbReference type="Pfam" id="PF00808">
    <property type="entry name" value="CBFD_NFYB_HMF"/>
    <property type="match status" value="1"/>
</dbReference>
<reference evidence="8" key="1">
    <citation type="journal article" date="2015" name="PLoS Genet.">
        <title>Genome Sequence and Transcriptome Analyses of Chrysochromulina tobin: Metabolic Tools for Enhanced Algal Fitness in the Prominent Order Prymnesiales (Haptophyceae).</title>
        <authorList>
            <person name="Hovde B.T."/>
            <person name="Deodato C.R."/>
            <person name="Hunsperger H.M."/>
            <person name="Ryken S.A."/>
            <person name="Yost W."/>
            <person name="Jha R.K."/>
            <person name="Patterson J."/>
            <person name="Monnat R.J. Jr."/>
            <person name="Barlow S.B."/>
            <person name="Starkenburg S.R."/>
            <person name="Cattolico R.A."/>
        </authorList>
    </citation>
    <scope>NUCLEOTIDE SEQUENCE</scope>
    <source>
        <strain evidence="8">CCMP291</strain>
    </source>
</reference>
<dbReference type="OrthoDB" id="386949at2759"/>
<evidence type="ECO:0000313" key="8">
    <source>
        <dbReference type="Proteomes" id="UP000037460"/>
    </source>
</evidence>
<keyword evidence="4" id="KW-0804">Transcription</keyword>
<dbReference type="GO" id="GO:0001228">
    <property type="term" value="F:DNA-binding transcription activator activity, RNA polymerase II-specific"/>
    <property type="evidence" value="ECO:0007669"/>
    <property type="project" value="InterPro"/>
</dbReference>
<name>A0A0M0JSE2_9EUKA</name>
<sequence>MQRPDPMARPSSKPEASSSSETRDSDYLVPAANVAQTLVKELPPGTKISAEVTALMQTMGTEFMRFASDEANERGTNQGRNSVSASDLTASIEELDLEINSSMQQFSDLVLSRDSASSACEQLQTCPVSKCTTLSTQNPAQGP</sequence>
<dbReference type="Proteomes" id="UP000037460">
    <property type="component" value="Unassembled WGS sequence"/>
</dbReference>
<feature type="region of interest" description="Disordered" evidence="5">
    <location>
        <begin position="1"/>
        <end position="28"/>
    </location>
</feature>
<dbReference type="SUPFAM" id="SSF47113">
    <property type="entry name" value="Histone-fold"/>
    <property type="match status" value="1"/>
</dbReference>
<keyword evidence="3" id="KW-0238">DNA-binding</keyword>
<dbReference type="GO" id="GO:0046982">
    <property type="term" value="F:protein heterodimerization activity"/>
    <property type="evidence" value="ECO:0007669"/>
    <property type="project" value="InterPro"/>
</dbReference>
<evidence type="ECO:0000313" key="7">
    <source>
        <dbReference type="EMBL" id="KOO29546.1"/>
    </source>
</evidence>
<evidence type="ECO:0000256" key="5">
    <source>
        <dbReference type="SAM" id="MobiDB-lite"/>
    </source>
</evidence>
<keyword evidence="8" id="KW-1185">Reference proteome</keyword>
<organism evidence="7 8">
    <name type="scientific">Chrysochromulina tobinii</name>
    <dbReference type="NCBI Taxonomy" id="1460289"/>
    <lineage>
        <taxon>Eukaryota</taxon>
        <taxon>Haptista</taxon>
        <taxon>Haptophyta</taxon>
        <taxon>Prymnesiophyceae</taxon>
        <taxon>Prymnesiales</taxon>
        <taxon>Chrysochromulinaceae</taxon>
        <taxon>Chrysochromulina</taxon>
    </lineage>
</organism>
<evidence type="ECO:0000256" key="1">
    <source>
        <dbReference type="ARBA" id="ARBA00009053"/>
    </source>
</evidence>
<feature type="compositionally biased region" description="Low complexity" evidence="5">
    <location>
        <begin position="10"/>
        <end position="20"/>
    </location>
</feature>
<dbReference type="EMBL" id="JWZX01002399">
    <property type="protein sequence ID" value="KOO29546.1"/>
    <property type="molecule type" value="Genomic_DNA"/>
</dbReference>
<evidence type="ECO:0000259" key="6">
    <source>
        <dbReference type="Pfam" id="PF00808"/>
    </source>
</evidence>
<proteinExistence type="inferred from homology"/>
<gene>
    <name evidence="7" type="ORF">Ctob_003477</name>
</gene>
<accession>A0A0M0JSE2</accession>
<dbReference type="InterPro" id="IPR009072">
    <property type="entry name" value="Histone-fold"/>
</dbReference>
<evidence type="ECO:0000256" key="3">
    <source>
        <dbReference type="ARBA" id="ARBA00023125"/>
    </source>
</evidence>
<keyword evidence="2" id="KW-0805">Transcription regulation</keyword>
<dbReference type="AlphaFoldDB" id="A0A0M0JSE2"/>
<evidence type="ECO:0000256" key="2">
    <source>
        <dbReference type="ARBA" id="ARBA00023015"/>
    </source>
</evidence>
<dbReference type="GO" id="GO:0000978">
    <property type="term" value="F:RNA polymerase II cis-regulatory region sequence-specific DNA binding"/>
    <property type="evidence" value="ECO:0007669"/>
    <property type="project" value="TreeGrafter"/>
</dbReference>
<dbReference type="InterPro" id="IPR003958">
    <property type="entry name" value="CBFA_NFYB_domain"/>
</dbReference>
<comment type="similarity">
    <text evidence="1">Belongs to the NFYB/HAP3 subunit family.</text>
</comment>
<dbReference type="GO" id="GO:0016602">
    <property type="term" value="C:CCAAT-binding factor complex"/>
    <property type="evidence" value="ECO:0007669"/>
    <property type="project" value="InterPro"/>
</dbReference>
<evidence type="ECO:0000256" key="4">
    <source>
        <dbReference type="ARBA" id="ARBA00023163"/>
    </source>
</evidence>
<dbReference type="InterPro" id="IPR027113">
    <property type="entry name" value="Transc_fact_NFYB/HAP3"/>
</dbReference>
<comment type="caution">
    <text evidence="7">The sequence shown here is derived from an EMBL/GenBank/DDBJ whole genome shotgun (WGS) entry which is preliminary data.</text>
</comment>